<dbReference type="PANTHER" id="PTHR31960">
    <property type="entry name" value="F-BOX PROTEIN PP2-A15"/>
    <property type="match status" value="1"/>
</dbReference>
<dbReference type="InterPro" id="IPR036047">
    <property type="entry name" value="F-box-like_dom_sf"/>
</dbReference>
<name>A0A0C9RQU6_9CONI</name>
<feature type="domain" description="F-box" evidence="1">
    <location>
        <begin position="21"/>
        <end position="67"/>
    </location>
</feature>
<dbReference type="Pfam" id="PF12937">
    <property type="entry name" value="F-box-like"/>
    <property type="match status" value="1"/>
</dbReference>
<dbReference type="EMBL" id="GCHU01001307">
    <property type="protein sequence ID" value="JAG89471.1"/>
    <property type="molecule type" value="Transcribed_RNA"/>
</dbReference>
<protein>
    <submittedName>
        <fullName evidence="2">TSA: Wollemia nobilis Ref_Wollemi_Transcript_1320_1577 transcribed RNA sequence</fullName>
    </submittedName>
</protein>
<evidence type="ECO:0000313" key="2">
    <source>
        <dbReference type="EMBL" id="JAG89471.1"/>
    </source>
</evidence>
<dbReference type="PROSITE" id="PS50181">
    <property type="entry name" value="FBOX"/>
    <property type="match status" value="1"/>
</dbReference>
<evidence type="ECO:0000259" key="1">
    <source>
        <dbReference type="PROSITE" id="PS50181"/>
    </source>
</evidence>
<dbReference type="PANTHER" id="PTHR31960:SF2">
    <property type="entry name" value="F-BOX PROTEIN PP2-A15"/>
    <property type="match status" value="1"/>
</dbReference>
<dbReference type="SUPFAM" id="SSF81383">
    <property type="entry name" value="F-box domain"/>
    <property type="match status" value="1"/>
</dbReference>
<accession>A0A0C9RQU6</accession>
<dbReference type="CDD" id="cd22162">
    <property type="entry name" value="F-box_AtSKIP3-like"/>
    <property type="match status" value="1"/>
</dbReference>
<sequence>MGANLSRVCEGDEGRNPGAAYPGLADIPENCIAGIFRHLSPLDICKLARLSRAFKGAAACDLVWAQKLPVCYQEMLSIAAAPKGLPKKEIYARLCKPIYLDDNSKEIWLDKATGGVCIAVSARAMTITGIDDHRYWRWIPSEESRFGEIAYLQQLWWFEVDGIVKFQLPAGEYSLSFRLRLGRSSRKLGRRIYVYDQIHGWDLKPVQFSLFTSDGQHVTRSCFLEEPGDDGPVNHARGKWMDYHVGDFVVENENKATEVKFSMTQIDCTHSKGGLCLDSVSIVPSKLRKETMICK</sequence>
<organism evidence="2">
    <name type="scientific">Wollemia nobilis</name>
    <dbReference type="NCBI Taxonomy" id="56998"/>
    <lineage>
        <taxon>Eukaryota</taxon>
        <taxon>Viridiplantae</taxon>
        <taxon>Streptophyta</taxon>
        <taxon>Embryophyta</taxon>
        <taxon>Tracheophyta</taxon>
        <taxon>Spermatophyta</taxon>
        <taxon>Pinopsida</taxon>
        <taxon>Pinidae</taxon>
        <taxon>Conifers II</taxon>
        <taxon>Araucariales</taxon>
        <taxon>Araucariaceae</taxon>
        <taxon>Wollemia</taxon>
    </lineage>
</organism>
<dbReference type="InterPro" id="IPR001810">
    <property type="entry name" value="F-box_dom"/>
</dbReference>
<dbReference type="Pfam" id="PF14299">
    <property type="entry name" value="PP2"/>
    <property type="match status" value="1"/>
</dbReference>
<reference evidence="2" key="1">
    <citation type="submission" date="2015-02" db="EMBL/GenBank/DDBJ databases">
        <title>A transcriptome of Wollemia nobilis - a relic of Gondwana.</title>
        <authorList>
            <person name="Chia J.Y."/>
            <person name="Leong Y.S."/>
            <person name="Abdul Karim S."/>
            <person name="Wan Azmi N."/>
            <person name="Hercus R."/>
            <person name="Croft L."/>
        </authorList>
    </citation>
    <scope>NUCLEOTIDE SEQUENCE</scope>
    <source>
        <strain evidence="2">MaeBrown</strain>
        <tissue evidence="2">Leaf</tissue>
    </source>
</reference>
<dbReference type="AlphaFoldDB" id="A0A0C9RQU6"/>
<proteinExistence type="predicted"/>
<dbReference type="InterPro" id="IPR025886">
    <property type="entry name" value="PP2-like"/>
</dbReference>